<dbReference type="InterPro" id="IPR000237">
    <property type="entry name" value="GRIP_dom"/>
</dbReference>
<dbReference type="SMART" id="SM00755">
    <property type="entry name" value="Grip"/>
    <property type="match status" value="1"/>
</dbReference>
<dbReference type="AlphaFoldDB" id="A0AAW0F687"/>
<dbReference type="Proteomes" id="UP001430356">
    <property type="component" value="Unassembled WGS sequence"/>
</dbReference>
<keyword evidence="10" id="KW-1185">Reference proteome</keyword>
<keyword evidence="3" id="KW-0963">Cytoplasm</keyword>
<dbReference type="PROSITE" id="PS50913">
    <property type="entry name" value="GRIP"/>
    <property type="match status" value="1"/>
</dbReference>
<dbReference type="PANTHER" id="PTHR23157:SF25">
    <property type="entry name" value="GRIP AND COILED-COIL DOMAIN-CONTAINING PROTEIN 1"/>
    <property type="match status" value="1"/>
</dbReference>
<sequence length="1116" mass="121709">MDRFFKKGPSEAAQAREEVELLQQKVKTMGEVATALEAQLNEEKAKHALLLTKTSTWKEKVRALTESDRAHIAQLELELGAYRAATAANGGELTPEMRAAVEAALQGLMAKHAGDVAACEQQVAAANATTAARDTAIAELQHELEAVKAVYLESQQRYAQEMESVMDHHEQETEALRRQLAALEEMDAMKTRLQEQRSEIESLENHSLQQAHIMSVLQEDLASATEQNEALQQQAHTLRDSLAALENKQTVWKEKVMQMKAKDNETIKLLQAELAQSRETSLESTHHLPSPLASSAASAQVEPSVPVAASSPLASISQETAPAQQQVHQLQIQLEEERTTHRQFEEKLEAWKLKAKQIKMQDLQTIHDLEAQCEQLRRALHPAHSTADHSPTFSEAPHRLSTSAESHTTPQPALPTVAPSASPSDPTTIGITDVQQRLDDKTAELQHLQDNMHTWKEKVKVIKAQDMQRLADQEAELQHLRQQLAATGDEQAQAADALRAELAAAQQERDDAAQLAQQHAADLEHLRQQLAATGDEQAQAADALRAELAAAQQERDDAAQLAQQQSEAAQRATEELEVKTADLAKLEESMVAWKEKVKAAKAQDMQRLADQEAELQQLRQQLAATGDEQAQAADALRAELAAAQQERDDAAQLAQQHAADLEHLRQQLAATGDEQTQAADALRAELAAAQQERDDAAQLAQQHAADLEHLRQQLAATGDEQAQAADALRAELAAAQQERDDAAQLAQQQSEAAQRATEELEVKTADLARLEESVVAWKEKVKTVKAADTQRIAALTTEVKGRQEAATGVWRCVRRLVGGEAAALDECAPESWDSVVCDQLAAAADALEPLRQVVGAPAAQPGLVALAEALVAHIHAGAAATEEATAQAERLEADVLRLTEAEREASARCTEAEAHASDVDAELRRVAGEAERVAALELENSELKTRCDLLRKEVQRQREAAERDRSTAVEATAGDAAALPTVGGAGAAPPLSRLPSAAVAERVGPVLGGGRGSLDGALKPQRTRAEQLMKENDDLKKENAHNNAVLAQYIRELEGYKANERVQVSIEYLRNIVQQFLCAAEELRPKMIPAICTVLEFNNKQKTEVQTANPRCPRFH</sequence>
<evidence type="ECO:0000256" key="6">
    <source>
        <dbReference type="SAM" id="Coils"/>
    </source>
</evidence>
<dbReference type="GO" id="GO:0005794">
    <property type="term" value="C:Golgi apparatus"/>
    <property type="evidence" value="ECO:0007669"/>
    <property type="project" value="TreeGrafter"/>
</dbReference>
<comment type="subcellular location">
    <subcellularLocation>
        <location evidence="2">Cytoplasm</location>
    </subcellularLocation>
    <subcellularLocation>
        <location evidence="1">Endomembrane system</location>
        <topology evidence="1">Peripheral membrane protein</topology>
    </subcellularLocation>
</comment>
<feature type="compositionally biased region" description="Low complexity" evidence="7">
    <location>
        <begin position="288"/>
        <end position="299"/>
    </location>
</feature>
<feature type="coiled-coil region" evidence="6">
    <location>
        <begin position="1018"/>
        <end position="1045"/>
    </location>
</feature>
<evidence type="ECO:0000256" key="3">
    <source>
        <dbReference type="ARBA" id="ARBA00022490"/>
    </source>
</evidence>
<dbReference type="Gene3D" id="1.10.220.60">
    <property type="entry name" value="GRIP domain"/>
    <property type="match status" value="1"/>
</dbReference>
<feature type="compositionally biased region" description="Polar residues" evidence="7">
    <location>
        <begin position="400"/>
        <end position="411"/>
    </location>
</feature>
<dbReference type="InterPro" id="IPR051952">
    <property type="entry name" value="Golgi-autophagy_related"/>
</dbReference>
<feature type="coiled-coil region" evidence="6">
    <location>
        <begin position="881"/>
        <end position="971"/>
    </location>
</feature>
<feature type="coiled-coil region" evidence="6">
    <location>
        <begin position="431"/>
        <end position="787"/>
    </location>
</feature>
<evidence type="ECO:0000256" key="4">
    <source>
        <dbReference type="ARBA" id="ARBA00023054"/>
    </source>
</evidence>
<feature type="region of interest" description="Disordered" evidence="7">
    <location>
        <begin position="381"/>
        <end position="430"/>
    </location>
</feature>
<feature type="domain" description="GRIP" evidence="8">
    <location>
        <begin position="1059"/>
        <end position="1108"/>
    </location>
</feature>
<evidence type="ECO:0000256" key="1">
    <source>
        <dbReference type="ARBA" id="ARBA00004184"/>
    </source>
</evidence>
<feature type="compositionally biased region" description="Polar residues" evidence="7">
    <location>
        <begin position="419"/>
        <end position="430"/>
    </location>
</feature>
<protein>
    <submittedName>
        <fullName evidence="9">GRIP domain containing protein</fullName>
    </submittedName>
</protein>
<accession>A0AAW0F687</accession>
<dbReference type="Pfam" id="PF01465">
    <property type="entry name" value="GRIP"/>
    <property type="match status" value="1"/>
</dbReference>
<organism evidence="9 10">
    <name type="scientific">Novymonas esmeraldas</name>
    <dbReference type="NCBI Taxonomy" id="1808958"/>
    <lineage>
        <taxon>Eukaryota</taxon>
        <taxon>Discoba</taxon>
        <taxon>Euglenozoa</taxon>
        <taxon>Kinetoplastea</taxon>
        <taxon>Metakinetoplastina</taxon>
        <taxon>Trypanosomatida</taxon>
        <taxon>Trypanosomatidae</taxon>
        <taxon>Novymonas</taxon>
    </lineage>
</organism>
<evidence type="ECO:0000313" key="9">
    <source>
        <dbReference type="EMBL" id="KAK7200714.1"/>
    </source>
</evidence>
<feature type="region of interest" description="Disordered" evidence="7">
    <location>
        <begin position="278"/>
        <end position="299"/>
    </location>
</feature>
<keyword evidence="5" id="KW-0472">Membrane</keyword>
<evidence type="ECO:0000259" key="8">
    <source>
        <dbReference type="PROSITE" id="PS50913"/>
    </source>
</evidence>
<gene>
    <name evidence="9" type="ORF">NESM_000128900</name>
</gene>
<feature type="coiled-coil region" evidence="6">
    <location>
        <begin position="327"/>
        <end position="379"/>
    </location>
</feature>
<dbReference type="PANTHER" id="PTHR23157">
    <property type="entry name" value="GRIP AND COILED-COIL DOMAIN-CONTAINING PROTEIN 1"/>
    <property type="match status" value="1"/>
</dbReference>
<evidence type="ECO:0000256" key="5">
    <source>
        <dbReference type="ARBA" id="ARBA00023136"/>
    </source>
</evidence>
<keyword evidence="4 6" id="KW-0175">Coiled coil</keyword>
<evidence type="ECO:0000256" key="7">
    <source>
        <dbReference type="SAM" id="MobiDB-lite"/>
    </source>
</evidence>
<reference evidence="9 10" key="1">
    <citation type="journal article" date="2021" name="MBio">
        <title>A New Model Trypanosomatid, Novymonas esmeraldas: Genomic Perception of Its 'Candidatus Pandoraea novymonadis' Endosymbiont.</title>
        <authorList>
            <person name="Zakharova A."/>
            <person name="Saura A."/>
            <person name="Butenko A."/>
            <person name="Podesvova L."/>
            <person name="Warmusova S."/>
            <person name="Kostygov A.Y."/>
            <person name="Nenarokova A."/>
            <person name="Lukes J."/>
            <person name="Opperdoes F.R."/>
            <person name="Yurchenko V."/>
        </authorList>
    </citation>
    <scope>NUCLEOTIDE SEQUENCE [LARGE SCALE GENOMIC DNA]</scope>
    <source>
        <strain evidence="9 10">E262AT.01</strain>
    </source>
</reference>
<evidence type="ECO:0000313" key="10">
    <source>
        <dbReference type="Proteomes" id="UP001430356"/>
    </source>
</evidence>
<evidence type="ECO:0000256" key="2">
    <source>
        <dbReference type="ARBA" id="ARBA00004496"/>
    </source>
</evidence>
<comment type="caution">
    <text evidence="9">The sequence shown here is derived from an EMBL/GenBank/DDBJ whole genome shotgun (WGS) entry which is preliminary data.</text>
</comment>
<name>A0AAW0F687_9TRYP</name>
<dbReference type="EMBL" id="JAECZO010000007">
    <property type="protein sequence ID" value="KAK7200714.1"/>
    <property type="molecule type" value="Genomic_DNA"/>
</dbReference>
<proteinExistence type="predicted"/>